<dbReference type="GO" id="GO:0044877">
    <property type="term" value="F:protein-containing complex binding"/>
    <property type="evidence" value="ECO:0007669"/>
    <property type="project" value="InterPro"/>
</dbReference>
<dbReference type="InterPro" id="IPR033378">
    <property type="entry name" value="BRICK1"/>
</dbReference>
<reference evidence="7" key="1">
    <citation type="journal article" date="2023" name="Commun. Biol.">
        <title>Genome analysis of Parmales, the sister group of diatoms, reveals the evolutionary specialization of diatoms from phago-mixotrophs to photoautotrophs.</title>
        <authorList>
            <person name="Ban H."/>
            <person name="Sato S."/>
            <person name="Yoshikawa S."/>
            <person name="Yamada K."/>
            <person name="Nakamura Y."/>
            <person name="Ichinomiya M."/>
            <person name="Sato N."/>
            <person name="Blanc-Mathieu R."/>
            <person name="Endo H."/>
            <person name="Kuwata A."/>
            <person name="Ogata H."/>
        </authorList>
    </citation>
    <scope>NUCLEOTIDE SEQUENCE [LARGE SCALE GENOMIC DNA]</scope>
    <source>
        <strain evidence="7">NIES 3700</strain>
    </source>
</reference>
<proteinExistence type="inferred from homology"/>
<dbReference type="GO" id="GO:0008064">
    <property type="term" value="P:regulation of actin polymerization or depolymerization"/>
    <property type="evidence" value="ECO:0007669"/>
    <property type="project" value="TreeGrafter"/>
</dbReference>
<name>A0A9W7CB19_9STRA</name>
<evidence type="ECO:0000256" key="1">
    <source>
        <dbReference type="ARBA" id="ARBA00004245"/>
    </source>
</evidence>
<keyword evidence="3" id="KW-0963">Cytoplasm</keyword>
<dbReference type="EMBL" id="BRXW01000033">
    <property type="protein sequence ID" value="GMI01336.1"/>
    <property type="molecule type" value="Genomic_DNA"/>
</dbReference>
<dbReference type="Proteomes" id="UP001165122">
    <property type="component" value="Unassembled WGS sequence"/>
</dbReference>
<evidence type="ECO:0000256" key="3">
    <source>
        <dbReference type="ARBA" id="ARBA00022490"/>
    </source>
</evidence>
<dbReference type="PANTHER" id="PTHR33668:SF1">
    <property type="entry name" value="PROTEIN BRICK1"/>
    <property type="match status" value="1"/>
</dbReference>
<evidence type="ECO:0000313" key="6">
    <source>
        <dbReference type="EMBL" id="GMI01336.1"/>
    </source>
</evidence>
<sequence>MSNQTIQQDWENRELTEIVQLNILQITSFLNKFDLATRSKLAKINEKLNSLERTLDFCETAIKNTGVNTGGA</sequence>
<dbReference type="AlphaFoldDB" id="A0A9W7CB19"/>
<protein>
    <submittedName>
        <fullName evidence="6">Uncharacterized protein</fullName>
    </submittedName>
</protein>
<dbReference type="GO" id="GO:0005856">
    <property type="term" value="C:cytoskeleton"/>
    <property type="evidence" value="ECO:0007669"/>
    <property type="project" value="UniProtKB-SubCell"/>
</dbReference>
<keyword evidence="5" id="KW-0206">Cytoskeleton</keyword>
<keyword evidence="4" id="KW-0175">Coiled coil</keyword>
<evidence type="ECO:0000256" key="4">
    <source>
        <dbReference type="ARBA" id="ARBA00023054"/>
    </source>
</evidence>
<comment type="caution">
    <text evidence="6">The sequence shown here is derived from an EMBL/GenBank/DDBJ whole genome shotgun (WGS) entry which is preliminary data.</text>
</comment>
<dbReference type="GO" id="GO:0048870">
    <property type="term" value="P:cell motility"/>
    <property type="evidence" value="ECO:0007669"/>
    <property type="project" value="TreeGrafter"/>
</dbReference>
<evidence type="ECO:0000256" key="2">
    <source>
        <dbReference type="ARBA" id="ARBA00005620"/>
    </source>
</evidence>
<keyword evidence="7" id="KW-1185">Reference proteome</keyword>
<evidence type="ECO:0000313" key="7">
    <source>
        <dbReference type="Proteomes" id="UP001165122"/>
    </source>
</evidence>
<dbReference type="OrthoDB" id="1883432at2759"/>
<dbReference type="GO" id="GO:0031209">
    <property type="term" value="C:SCAR complex"/>
    <property type="evidence" value="ECO:0007669"/>
    <property type="project" value="InterPro"/>
</dbReference>
<gene>
    <name evidence="6" type="ORF">TrLO_g1127</name>
</gene>
<dbReference type="Gene3D" id="1.20.5.110">
    <property type="match status" value="1"/>
</dbReference>
<evidence type="ECO:0000256" key="5">
    <source>
        <dbReference type="ARBA" id="ARBA00023212"/>
    </source>
</evidence>
<dbReference type="PANTHER" id="PTHR33668">
    <property type="entry name" value="PROTEIN BRICK1"/>
    <property type="match status" value="1"/>
</dbReference>
<comment type="similarity">
    <text evidence="2">Belongs to the BRK1 family.</text>
</comment>
<comment type="subcellular location">
    <subcellularLocation>
        <location evidence="1">Cytoplasm</location>
        <location evidence="1">Cytoskeleton</location>
    </subcellularLocation>
</comment>
<organism evidence="6 7">
    <name type="scientific">Triparma laevis f. longispina</name>
    <dbReference type="NCBI Taxonomy" id="1714387"/>
    <lineage>
        <taxon>Eukaryota</taxon>
        <taxon>Sar</taxon>
        <taxon>Stramenopiles</taxon>
        <taxon>Ochrophyta</taxon>
        <taxon>Bolidophyceae</taxon>
        <taxon>Parmales</taxon>
        <taxon>Triparmaceae</taxon>
        <taxon>Triparma</taxon>
    </lineage>
</organism>
<accession>A0A9W7CB19</accession>
<dbReference type="GO" id="GO:0007015">
    <property type="term" value="P:actin filament organization"/>
    <property type="evidence" value="ECO:0007669"/>
    <property type="project" value="InterPro"/>
</dbReference>